<proteinExistence type="predicted"/>
<protein>
    <submittedName>
        <fullName evidence="2">Uncharacterized protein</fullName>
    </submittedName>
</protein>
<evidence type="ECO:0000313" key="2">
    <source>
        <dbReference type="EMBL" id="NYD73722.1"/>
    </source>
</evidence>
<dbReference type="Proteomes" id="UP000589620">
    <property type="component" value="Unassembled WGS sequence"/>
</dbReference>
<feature type="transmembrane region" description="Helical" evidence="1">
    <location>
        <begin position="103"/>
        <end position="125"/>
    </location>
</feature>
<keyword evidence="3" id="KW-1185">Reference proteome</keyword>
<dbReference type="EMBL" id="JACCBJ010000001">
    <property type="protein sequence ID" value="NYD73722.1"/>
    <property type="molecule type" value="Genomic_DNA"/>
</dbReference>
<keyword evidence="1" id="KW-1133">Transmembrane helix</keyword>
<reference evidence="2 3" key="1">
    <citation type="submission" date="2020-07" db="EMBL/GenBank/DDBJ databases">
        <title>Sequencing the genomes of 1000 actinobacteria strains.</title>
        <authorList>
            <person name="Klenk H.-P."/>
        </authorList>
    </citation>
    <scope>NUCLEOTIDE SEQUENCE [LARGE SCALE GENOMIC DNA]</scope>
    <source>
        <strain evidence="2 3">DSM 23871</strain>
    </source>
</reference>
<organism evidence="2 3">
    <name type="scientific">Leifsonia soli</name>
    <dbReference type="NCBI Taxonomy" id="582665"/>
    <lineage>
        <taxon>Bacteria</taxon>
        <taxon>Bacillati</taxon>
        <taxon>Actinomycetota</taxon>
        <taxon>Actinomycetes</taxon>
        <taxon>Micrococcales</taxon>
        <taxon>Microbacteriaceae</taxon>
        <taxon>Leifsonia</taxon>
    </lineage>
</organism>
<keyword evidence="1" id="KW-0472">Membrane</keyword>
<sequence length="134" mass="14064">MTVPNSRSRNHPRTQTERNRAALPVIVYGATAILLLAPGASVAGEWQHLLRYGWPGPYDAVIAELNAGETLFRVQLSAIASAIVLVAGAVTAGVAARSARQRVWLVTLVGVVSTVVLVLVVGFLLTPPLASSSN</sequence>
<feature type="transmembrane region" description="Helical" evidence="1">
    <location>
        <begin position="21"/>
        <end position="43"/>
    </location>
</feature>
<comment type="caution">
    <text evidence="2">The sequence shown here is derived from an EMBL/GenBank/DDBJ whole genome shotgun (WGS) entry which is preliminary data.</text>
</comment>
<evidence type="ECO:0000256" key="1">
    <source>
        <dbReference type="SAM" id="Phobius"/>
    </source>
</evidence>
<name>A0A852SYI9_9MICO</name>
<keyword evidence="1" id="KW-0812">Transmembrane</keyword>
<evidence type="ECO:0000313" key="3">
    <source>
        <dbReference type="Proteomes" id="UP000589620"/>
    </source>
</evidence>
<accession>A0A852SYI9</accession>
<gene>
    <name evidence="2" type="ORF">BJ963_001241</name>
</gene>
<dbReference type="AlphaFoldDB" id="A0A852SYI9"/>
<feature type="transmembrane region" description="Helical" evidence="1">
    <location>
        <begin position="74"/>
        <end position="96"/>
    </location>
</feature>
<dbReference type="RefSeq" id="WP_179455356.1">
    <property type="nucleotide sequence ID" value="NZ_BAAAPX010000001.1"/>
</dbReference>